<dbReference type="NCBIfam" id="TIGR00029">
    <property type="entry name" value="S20"/>
    <property type="match status" value="1"/>
</dbReference>
<dbReference type="GO" id="GO:0070181">
    <property type="term" value="F:small ribosomal subunit rRNA binding"/>
    <property type="evidence" value="ECO:0007669"/>
    <property type="project" value="TreeGrafter"/>
</dbReference>
<dbReference type="FunFam" id="1.20.58.110:FF:000001">
    <property type="entry name" value="30S ribosomal protein S20"/>
    <property type="match status" value="1"/>
</dbReference>
<name>A0A1Y3UBF0_9ACTN</name>
<evidence type="ECO:0000256" key="9">
    <source>
        <dbReference type="SAM" id="MobiDB-lite"/>
    </source>
</evidence>
<proteinExistence type="inferred from homology"/>
<dbReference type="EMBL" id="NFHO01000001">
    <property type="protein sequence ID" value="OUN44498.1"/>
    <property type="molecule type" value="Genomic_DNA"/>
</dbReference>
<dbReference type="InterPro" id="IPR002583">
    <property type="entry name" value="Ribosomal_bS20"/>
</dbReference>
<reference evidence="11" key="1">
    <citation type="submission" date="2017-04" db="EMBL/GenBank/DDBJ databases">
        <title>Function of individual gut microbiota members based on whole genome sequencing of pure cultures obtained from chicken caecum.</title>
        <authorList>
            <person name="Medvecky M."/>
            <person name="Cejkova D."/>
            <person name="Polansky O."/>
            <person name="Karasova D."/>
            <person name="Kubasova T."/>
            <person name="Cizek A."/>
            <person name="Rychlik I."/>
        </authorList>
    </citation>
    <scope>NUCLEOTIDE SEQUENCE [LARGE SCALE GENOMIC DNA]</scope>
    <source>
        <strain evidence="11">An70</strain>
    </source>
</reference>
<comment type="similarity">
    <text evidence="2 8">Belongs to the bacterial ribosomal protein bS20 family.</text>
</comment>
<dbReference type="STRING" id="1118060.GCA_000311845_00965"/>
<keyword evidence="11" id="KW-1185">Reference proteome</keyword>
<dbReference type="Proteomes" id="UP000196560">
    <property type="component" value="Unassembled WGS sequence"/>
</dbReference>
<dbReference type="GO" id="GO:0015935">
    <property type="term" value="C:small ribosomal subunit"/>
    <property type="evidence" value="ECO:0007669"/>
    <property type="project" value="TreeGrafter"/>
</dbReference>
<evidence type="ECO:0000256" key="4">
    <source>
        <dbReference type="ARBA" id="ARBA00022884"/>
    </source>
</evidence>
<keyword evidence="4 8" id="KW-0694">RNA-binding</keyword>
<protein>
    <recommendedName>
        <fullName evidence="7 8">Small ribosomal subunit protein bS20</fullName>
    </recommendedName>
</protein>
<dbReference type="InterPro" id="IPR036510">
    <property type="entry name" value="Ribosomal_bS20_sf"/>
</dbReference>
<dbReference type="HAMAP" id="MF_00500">
    <property type="entry name" value="Ribosomal_bS20"/>
    <property type="match status" value="1"/>
</dbReference>
<dbReference type="Gene3D" id="1.20.58.110">
    <property type="entry name" value="Ribosomal protein S20"/>
    <property type="match status" value="1"/>
</dbReference>
<keyword evidence="6 8" id="KW-0687">Ribonucleoprotein</keyword>
<dbReference type="GeneID" id="98653213"/>
<dbReference type="GO" id="GO:0005829">
    <property type="term" value="C:cytosol"/>
    <property type="evidence" value="ECO:0007669"/>
    <property type="project" value="TreeGrafter"/>
</dbReference>
<gene>
    <name evidence="8" type="primary">rpsT</name>
    <name evidence="10" type="ORF">B5G21_00715</name>
</gene>
<comment type="caution">
    <text evidence="10">The sequence shown here is derived from an EMBL/GenBank/DDBJ whole genome shotgun (WGS) entry which is preliminary data.</text>
</comment>
<dbReference type="Pfam" id="PF01649">
    <property type="entry name" value="Ribosomal_S20p"/>
    <property type="match status" value="1"/>
</dbReference>
<evidence type="ECO:0000256" key="7">
    <source>
        <dbReference type="ARBA" id="ARBA00035136"/>
    </source>
</evidence>
<evidence type="ECO:0000256" key="2">
    <source>
        <dbReference type="ARBA" id="ARBA00007634"/>
    </source>
</evidence>
<dbReference type="PANTHER" id="PTHR33398:SF1">
    <property type="entry name" value="SMALL RIBOSOMAL SUBUNIT PROTEIN BS20C"/>
    <property type="match status" value="1"/>
</dbReference>
<organism evidence="10 11">
    <name type="scientific">Enorma massiliensis</name>
    <dbReference type="NCBI Taxonomy" id="1472761"/>
    <lineage>
        <taxon>Bacteria</taxon>
        <taxon>Bacillati</taxon>
        <taxon>Actinomycetota</taxon>
        <taxon>Coriobacteriia</taxon>
        <taxon>Coriobacteriales</taxon>
        <taxon>Coriobacteriaceae</taxon>
        <taxon>Enorma</taxon>
    </lineage>
</organism>
<feature type="compositionally biased region" description="Basic and acidic residues" evidence="9">
    <location>
        <begin position="12"/>
        <end position="21"/>
    </location>
</feature>
<dbReference type="RefSeq" id="WP_019128268.1">
    <property type="nucleotide sequence ID" value="NZ_CALUIC010000003.1"/>
</dbReference>
<dbReference type="GO" id="GO:0003735">
    <property type="term" value="F:structural constituent of ribosome"/>
    <property type="evidence" value="ECO:0007669"/>
    <property type="project" value="InterPro"/>
</dbReference>
<evidence type="ECO:0000256" key="1">
    <source>
        <dbReference type="ARBA" id="ARBA00003134"/>
    </source>
</evidence>
<evidence type="ECO:0000256" key="8">
    <source>
        <dbReference type="HAMAP-Rule" id="MF_00500"/>
    </source>
</evidence>
<comment type="function">
    <text evidence="1 8">Binds directly to 16S ribosomal RNA.</text>
</comment>
<evidence type="ECO:0000256" key="5">
    <source>
        <dbReference type="ARBA" id="ARBA00022980"/>
    </source>
</evidence>
<dbReference type="eggNOG" id="COG0268">
    <property type="taxonomic scope" value="Bacteria"/>
</dbReference>
<dbReference type="SUPFAM" id="SSF46992">
    <property type="entry name" value="Ribosomal protein S20"/>
    <property type="match status" value="1"/>
</dbReference>
<keyword evidence="3 8" id="KW-0699">rRNA-binding</keyword>
<dbReference type="AlphaFoldDB" id="A0A1Y3UBF0"/>
<keyword evidence="5 8" id="KW-0689">Ribosomal protein</keyword>
<dbReference type="GO" id="GO:0006412">
    <property type="term" value="P:translation"/>
    <property type="evidence" value="ECO:0007669"/>
    <property type="project" value="UniProtKB-UniRule"/>
</dbReference>
<evidence type="ECO:0000313" key="10">
    <source>
        <dbReference type="EMBL" id="OUN44498.1"/>
    </source>
</evidence>
<feature type="compositionally biased region" description="Basic residues" evidence="9">
    <location>
        <begin position="1"/>
        <end position="11"/>
    </location>
</feature>
<sequence length="87" mass="9646">MANIKSQKKRIRTAEKARMRNRAVRSELKTLVKHVHEAVEQGDADAAKAAASRAYKRLDQAAAKGIIHKNQASNRKSGVQKLVNTLN</sequence>
<evidence type="ECO:0000256" key="6">
    <source>
        <dbReference type="ARBA" id="ARBA00023274"/>
    </source>
</evidence>
<dbReference type="PANTHER" id="PTHR33398">
    <property type="entry name" value="30S RIBOSOMAL PROTEIN S20"/>
    <property type="match status" value="1"/>
</dbReference>
<evidence type="ECO:0000256" key="3">
    <source>
        <dbReference type="ARBA" id="ARBA00022730"/>
    </source>
</evidence>
<evidence type="ECO:0000313" key="11">
    <source>
        <dbReference type="Proteomes" id="UP000196560"/>
    </source>
</evidence>
<accession>A0A1Y3UBF0</accession>
<feature type="region of interest" description="Disordered" evidence="9">
    <location>
        <begin position="1"/>
        <end position="21"/>
    </location>
</feature>